<gene>
    <name evidence="4" type="ORF">GGQ86_003568</name>
</gene>
<accession>A0ABU1KJR8</accession>
<dbReference type="Gene3D" id="3.40.50.2300">
    <property type="match status" value="1"/>
</dbReference>
<name>A0ABU1KJR8_XANFL</name>
<keyword evidence="1 2" id="KW-0597">Phosphoprotein</keyword>
<comment type="caution">
    <text evidence="4">The sequence shown here is derived from an EMBL/GenBank/DDBJ whole genome shotgun (WGS) entry which is preliminary data.</text>
</comment>
<evidence type="ECO:0000256" key="1">
    <source>
        <dbReference type="ARBA" id="ARBA00022553"/>
    </source>
</evidence>
<proteinExistence type="predicted"/>
<evidence type="ECO:0000313" key="4">
    <source>
        <dbReference type="EMBL" id="MDR6335078.1"/>
    </source>
</evidence>
<reference evidence="4 5" key="1">
    <citation type="submission" date="2023-07" db="EMBL/GenBank/DDBJ databases">
        <title>Genomic Encyclopedia of Type Strains, Phase IV (KMG-IV): sequencing the most valuable type-strain genomes for metagenomic binning, comparative biology and taxonomic classification.</title>
        <authorList>
            <person name="Goeker M."/>
        </authorList>
    </citation>
    <scope>NUCLEOTIDE SEQUENCE [LARGE SCALE GENOMIC DNA]</scope>
    <source>
        <strain evidence="4 5">DSM 338</strain>
    </source>
</reference>
<dbReference type="EMBL" id="JAVDPY010000006">
    <property type="protein sequence ID" value="MDR6335078.1"/>
    <property type="molecule type" value="Genomic_DNA"/>
</dbReference>
<feature type="domain" description="Response regulatory" evidence="3">
    <location>
        <begin position="13"/>
        <end position="127"/>
    </location>
</feature>
<feature type="modified residue" description="4-aspartylphosphate" evidence="2">
    <location>
        <position position="62"/>
    </location>
</feature>
<dbReference type="SUPFAM" id="SSF52172">
    <property type="entry name" value="CheY-like"/>
    <property type="match status" value="1"/>
</dbReference>
<dbReference type="PANTHER" id="PTHR44591">
    <property type="entry name" value="STRESS RESPONSE REGULATOR PROTEIN 1"/>
    <property type="match status" value="1"/>
</dbReference>
<dbReference type="RefSeq" id="WP_210257914.1">
    <property type="nucleotide sequence ID" value="NZ_BSDO01000005.1"/>
</dbReference>
<dbReference type="Proteomes" id="UP001245370">
    <property type="component" value="Unassembled WGS sequence"/>
</dbReference>
<dbReference type="Pfam" id="PF00072">
    <property type="entry name" value="Response_reg"/>
    <property type="match status" value="1"/>
</dbReference>
<evidence type="ECO:0000259" key="3">
    <source>
        <dbReference type="PROSITE" id="PS50110"/>
    </source>
</evidence>
<dbReference type="InterPro" id="IPR011006">
    <property type="entry name" value="CheY-like_superfamily"/>
</dbReference>
<dbReference type="PANTHER" id="PTHR44591:SF25">
    <property type="entry name" value="CHEMOTAXIS TWO-COMPONENT RESPONSE REGULATOR"/>
    <property type="match status" value="1"/>
</dbReference>
<protein>
    <submittedName>
        <fullName evidence="4">FixJ family two-component response regulator</fullName>
    </submittedName>
</protein>
<dbReference type="SMART" id="SM00448">
    <property type="entry name" value="REC"/>
    <property type="match status" value="1"/>
</dbReference>
<sequence length="133" mass="14555">MHVEVPRVSRAPTITIIDDDESVRVATESLVRSLGFGARSFASAEDFLGSTERSRTACVITDVQMPGMSGVELQSRLRAEGDPVPLIFITAFPEDRIRRQVDAAGAFGFLAKPFDGNEMIDCIDRALQASPRR</sequence>
<keyword evidence="5" id="KW-1185">Reference proteome</keyword>
<dbReference type="InterPro" id="IPR050595">
    <property type="entry name" value="Bact_response_regulator"/>
</dbReference>
<dbReference type="PROSITE" id="PS50110">
    <property type="entry name" value="RESPONSE_REGULATORY"/>
    <property type="match status" value="1"/>
</dbReference>
<evidence type="ECO:0000256" key="2">
    <source>
        <dbReference type="PROSITE-ProRule" id="PRU00169"/>
    </source>
</evidence>
<organism evidence="4 5">
    <name type="scientific">Xanthobacter flavus</name>
    <dbReference type="NCBI Taxonomy" id="281"/>
    <lineage>
        <taxon>Bacteria</taxon>
        <taxon>Pseudomonadati</taxon>
        <taxon>Pseudomonadota</taxon>
        <taxon>Alphaproteobacteria</taxon>
        <taxon>Hyphomicrobiales</taxon>
        <taxon>Xanthobacteraceae</taxon>
        <taxon>Xanthobacter</taxon>
    </lineage>
</organism>
<dbReference type="InterPro" id="IPR001789">
    <property type="entry name" value="Sig_transdc_resp-reg_receiver"/>
</dbReference>
<evidence type="ECO:0000313" key="5">
    <source>
        <dbReference type="Proteomes" id="UP001245370"/>
    </source>
</evidence>
<dbReference type="GeneID" id="95764154"/>